<dbReference type="Proteomes" id="UP000198916">
    <property type="component" value="Unassembled WGS sequence"/>
</dbReference>
<dbReference type="InterPro" id="IPR045916">
    <property type="entry name" value="DUF5777"/>
</dbReference>
<gene>
    <name evidence="3" type="ORF">SAMN05421740_10184</name>
</gene>
<dbReference type="Pfam" id="PF19089">
    <property type="entry name" value="DUF5777"/>
    <property type="match status" value="1"/>
</dbReference>
<keyword evidence="1" id="KW-0732">Signal</keyword>
<name>A0A1H7EWP7_9SPHI</name>
<feature type="chain" id="PRO_5011508353" description="DUF5777 domain-containing protein" evidence="1">
    <location>
        <begin position="27"/>
        <end position="325"/>
    </location>
</feature>
<sequence>MCISTLNGRKLLMVAAMLAIGCRLLAQTDLEKALAGDSTGLEREEVAATFKTTRIINGQSIETIHKHELDFKVDHRFGDIAGANGGGRNFFGLDNSTDIKIGFEYGITDYLNVGIARAKGATRVSQLYEANLKYRLLRQTLDGKAPLSITFYTSMTIPGVEADRQNEGEAISYRQFSDRLNFVGQFILARKFGANFSLALHPTYIRRNMTAYYDDSNDLFAMGIGGRLKVSRRMALVMDYFLPFRSTASKERYADAITALYNPLGVGLEIETGGHVFNLNFTNATAIQEMQYIPETTSSWTKGQFRWGFTISRRFSLGNKVEKHP</sequence>
<feature type="domain" description="DUF5777" evidence="2">
    <location>
        <begin position="50"/>
        <end position="315"/>
    </location>
</feature>
<evidence type="ECO:0000313" key="4">
    <source>
        <dbReference type="Proteomes" id="UP000198916"/>
    </source>
</evidence>
<keyword evidence="4" id="KW-1185">Reference proteome</keyword>
<evidence type="ECO:0000256" key="1">
    <source>
        <dbReference type="SAM" id="SignalP"/>
    </source>
</evidence>
<protein>
    <recommendedName>
        <fullName evidence="2">DUF5777 domain-containing protein</fullName>
    </recommendedName>
</protein>
<reference evidence="4" key="1">
    <citation type="submission" date="2016-10" db="EMBL/GenBank/DDBJ databases">
        <authorList>
            <person name="Varghese N."/>
            <person name="Submissions S."/>
        </authorList>
    </citation>
    <scope>NUCLEOTIDE SEQUENCE [LARGE SCALE GENOMIC DNA]</scope>
    <source>
        <strain evidence="4">Jip14</strain>
    </source>
</reference>
<evidence type="ECO:0000259" key="2">
    <source>
        <dbReference type="Pfam" id="PF19089"/>
    </source>
</evidence>
<dbReference type="AlphaFoldDB" id="A0A1H7EWP7"/>
<accession>A0A1H7EWP7</accession>
<dbReference type="EMBL" id="FNZR01000001">
    <property type="protein sequence ID" value="SEK18281.1"/>
    <property type="molecule type" value="Genomic_DNA"/>
</dbReference>
<feature type="signal peptide" evidence="1">
    <location>
        <begin position="1"/>
        <end position="26"/>
    </location>
</feature>
<dbReference type="RefSeq" id="WP_245747427.1">
    <property type="nucleotide sequence ID" value="NZ_FNZR01000001.1"/>
</dbReference>
<dbReference type="STRING" id="332977.SAMN05421740_10184"/>
<evidence type="ECO:0000313" key="3">
    <source>
        <dbReference type="EMBL" id="SEK18281.1"/>
    </source>
</evidence>
<organism evidence="3 4">
    <name type="scientific">Parapedobacter koreensis</name>
    <dbReference type="NCBI Taxonomy" id="332977"/>
    <lineage>
        <taxon>Bacteria</taxon>
        <taxon>Pseudomonadati</taxon>
        <taxon>Bacteroidota</taxon>
        <taxon>Sphingobacteriia</taxon>
        <taxon>Sphingobacteriales</taxon>
        <taxon>Sphingobacteriaceae</taxon>
        <taxon>Parapedobacter</taxon>
    </lineage>
</organism>
<proteinExistence type="predicted"/>